<comment type="subcellular location">
    <subcellularLocation>
        <location evidence="1">Nucleus</location>
        <location evidence="1">Nuclear pore complex</location>
    </subcellularLocation>
</comment>
<reference evidence="9 10" key="1">
    <citation type="journal article" date="2018" name="Mol. Biol. Evol.">
        <title>Broad Genomic Sampling Reveals a Smut Pathogenic Ancestry of the Fungal Clade Ustilaginomycotina.</title>
        <authorList>
            <person name="Kijpornyongpan T."/>
            <person name="Mondo S.J."/>
            <person name="Barry K."/>
            <person name="Sandor L."/>
            <person name="Lee J."/>
            <person name="Lipzen A."/>
            <person name="Pangilinan J."/>
            <person name="LaButti K."/>
            <person name="Hainaut M."/>
            <person name="Henrissat B."/>
            <person name="Grigoriev I.V."/>
            <person name="Spatafora J.W."/>
            <person name="Aime M.C."/>
        </authorList>
    </citation>
    <scope>NUCLEOTIDE SEQUENCE [LARGE SCALE GENOMIC DNA]</scope>
    <source>
        <strain evidence="9 10">MCA 4718</strain>
    </source>
</reference>
<evidence type="ECO:0000256" key="3">
    <source>
        <dbReference type="ARBA" id="ARBA00022816"/>
    </source>
</evidence>
<evidence type="ECO:0000256" key="8">
    <source>
        <dbReference type="SAM" id="MobiDB-lite"/>
    </source>
</evidence>
<dbReference type="InterPro" id="IPR019321">
    <property type="entry name" value="Nucleoporin_Nup88"/>
</dbReference>
<feature type="compositionally biased region" description="Basic and acidic residues" evidence="8">
    <location>
        <begin position="336"/>
        <end position="351"/>
    </location>
</feature>
<keyword evidence="7" id="KW-0539">Nucleus</keyword>
<sequence length="1009" mass="108304">MSPTSPTSAVGSPDPMQQDLSWLSRLSSQPVFASASASSSTPRGQTNMITRGSDIIVLIDGQLRMMSLSAVKNGKAGGSDDTAPPLSSYKTLANPILSEALSPSSASRRVELTLNHSQTLLAISQPGSLIVVILPRSTALSSSSPTITVKAHKIGSYYHNSRSPKLEQITCTKWHPWSKRATSILVLLRNGSLYEYDVARDLAEPQQSIHLLPFDSRHASPKLGVGGRSHFGQYDDEDEDELQAVSFTLGLGDTPSSESEDVHSCVDWTPLTIYVLTTSGDVWAAAPFLPRNARVPAAYLQALSAWTQQSNDCSGRQREYALRFVSNLLKQARTYQESKADELADRREPGRRSRATTPADILSRDDSAFGRPGMRKSTSAMSMSLDPEGAADDEGGDTQEDGLLQYVELKAPQTPIVPGAITAQGPFLLAPAPHELNESREGRGSDISFVRLPASSATSAGEGGAGLALELLLLLGDDGRVDVGVVNVAGKIGPKWTASHARDTSFASRLNKSIQRKKVKDAKSGRYALSESSEEDDDDDVDGDNTAEMDAMDLSRDASSATGELPVLFIYETLDLGFPGKKPSLHPPPRLVRDPVYKDTIYIQHAFGAHMLCLSSWSTPLARLLKEADEEELRRFLHVSKASEVRWIVKIQDGQQEGEAGPARDGVTAVQVVDDIYLGYSLLVLLGDGDCFGLEMSLRATSQAPSISSSAGLLTAVLAQPSAALPSDQQGKKHYTSLLGSEPFEPPAPFAHSTSTTFPTMRLKTSNPSVARGELQVTPETLRLLGTSVQDLRGKTREVVGGGNVIQRRLELQIKELHRQVGKLSEVERRVEGFSSSSKGTGAAMGAGSLGERLERVTTRQRSLIQRVDRVLQASMDSADVVGISKYEEVWLKEMGGMEKELGRGPGEGLKGRVDKLQAQLAQLKPDLASYQDSLHPSSSSSTSTSSSAPSFSSSPSSSGLGSRQLERILAVLGEESERLLEAREKVHRLSRGVARSGGVGGVGAGSVR</sequence>
<feature type="region of interest" description="Disordered" evidence="8">
    <location>
        <begin position="336"/>
        <end position="398"/>
    </location>
</feature>
<dbReference type="RefSeq" id="XP_025347601.1">
    <property type="nucleotide sequence ID" value="XM_025494346.1"/>
</dbReference>
<evidence type="ECO:0000256" key="7">
    <source>
        <dbReference type="ARBA" id="ARBA00023242"/>
    </source>
</evidence>
<dbReference type="GO" id="GO:0000055">
    <property type="term" value="P:ribosomal large subunit export from nucleus"/>
    <property type="evidence" value="ECO:0007669"/>
    <property type="project" value="InterPro"/>
</dbReference>
<dbReference type="STRING" id="1684307.A0A316U7M0"/>
<gene>
    <name evidence="9" type="ORF">BCV69DRAFT_299566</name>
</gene>
<dbReference type="GO" id="GO:0006606">
    <property type="term" value="P:protein import into nucleus"/>
    <property type="evidence" value="ECO:0007669"/>
    <property type="project" value="TreeGrafter"/>
</dbReference>
<feature type="compositionally biased region" description="Low complexity" evidence="8">
    <location>
        <begin position="934"/>
        <end position="963"/>
    </location>
</feature>
<accession>A0A316U7M0</accession>
<keyword evidence="5" id="KW-0811">Translocation</keyword>
<dbReference type="PANTHER" id="PTHR13257">
    <property type="entry name" value="NUCLEOPORIN NUP84-RELATED"/>
    <property type="match status" value="1"/>
</dbReference>
<evidence type="ECO:0000256" key="4">
    <source>
        <dbReference type="ARBA" id="ARBA00022927"/>
    </source>
</evidence>
<evidence type="ECO:0000313" key="10">
    <source>
        <dbReference type="Proteomes" id="UP000245942"/>
    </source>
</evidence>
<proteinExistence type="predicted"/>
<keyword evidence="2" id="KW-0813">Transport</keyword>
<dbReference type="GO" id="GO:0017056">
    <property type="term" value="F:structural constituent of nuclear pore"/>
    <property type="evidence" value="ECO:0007669"/>
    <property type="project" value="InterPro"/>
</dbReference>
<keyword evidence="6" id="KW-0906">Nuclear pore complex</keyword>
<feature type="compositionally biased region" description="Acidic residues" evidence="8">
    <location>
        <begin position="389"/>
        <end position="398"/>
    </location>
</feature>
<evidence type="ECO:0000256" key="6">
    <source>
        <dbReference type="ARBA" id="ARBA00023132"/>
    </source>
</evidence>
<dbReference type="GO" id="GO:0000056">
    <property type="term" value="P:ribosomal small subunit export from nucleus"/>
    <property type="evidence" value="ECO:0007669"/>
    <property type="project" value="InterPro"/>
</dbReference>
<dbReference type="Pfam" id="PF10168">
    <property type="entry name" value="Nup88"/>
    <property type="match status" value="1"/>
</dbReference>
<evidence type="ECO:0000256" key="5">
    <source>
        <dbReference type="ARBA" id="ARBA00023010"/>
    </source>
</evidence>
<feature type="region of interest" description="Disordered" evidence="8">
    <location>
        <begin position="931"/>
        <end position="963"/>
    </location>
</feature>
<evidence type="ECO:0000313" key="9">
    <source>
        <dbReference type="EMBL" id="PWN20441.1"/>
    </source>
</evidence>
<evidence type="ECO:0000256" key="2">
    <source>
        <dbReference type="ARBA" id="ARBA00022448"/>
    </source>
</evidence>
<feature type="region of interest" description="Disordered" evidence="8">
    <location>
        <begin position="524"/>
        <end position="547"/>
    </location>
</feature>
<dbReference type="GO" id="GO:0005643">
    <property type="term" value="C:nuclear pore"/>
    <property type="evidence" value="ECO:0007669"/>
    <property type="project" value="UniProtKB-SubCell"/>
</dbReference>
<dbReference type="Proteomes" id="UP000245942">
    <property type="component" value="Unassembled WGS sequence"/>
</dbReference>
<dbReference type="GO" id="GO:0006406">
    <property type="term" value="P:mRNA export from nucleus"/>
    <property type="evidence" value="ECO:0007669"/>
    <property type="project" value="TreeGrafter"/>
</dbReference>
<dbReference type="InterPro" id="IPR037700">
    <property type="entry name" value="NUP88/NUP82"/>
</dbReference>
<feature type="compositionally biased region" description="Acidic residues" evidence="8">
    <location>
        <begin position="532"/>
        <end position="547"/>
    </location>
</feature>
<keyword evidence="3" id="KW-0509">mRNA transport</keyword>
<dbReference type="PANTHER" id="PTHR13257:SF0">
    <property type="entry name" value="NUCLEAR PORE COMPLEX PROTEIN NUP88"/>
    <property type="match status" value="1"/>
</dbReference>
<dbReference type="EMBL" id="KZ819328">
    <property type="protein sequence ID" value="PWN20441.1"/>
    <property type="molecule type" value="Genomic_DNA"/>
</dbReference>
<keyword evidence="4" id="KW-0653">Protein transport</keyword>
<dbReference type="OrthoDB" id="341482at2759"/>
<protein>
    <submittedName>
        <fullName evidence="9">Uncharacterized protein</fullName>
    </submittedName>
</protein>
<organism evidence="9 10">
    <name type="scientific">Pseudomicrostroma glucosiphilum</name>
    <dbReference type="NCBI Taxonomy" id="1684307"/>
    <lineage>
        <taxon>Eukaryota</taxon>
        <taxon>Fungi</taxon>
        <taxon>Dikarya</taxon>
        <taxon>Basidiomycota</taxon>
        <taxon>Ustilaginomycotina</taxon>
        <taxon>Exobasidiomycetes</taxon>
        <taxon>Microstromatales</taxon>
        <taxon>Microstromatales incertae sedis</taxon>
        <taxon>Pseudomicrostroma</taxon>
    </lineage>
</organism>
<evidence type="ECO:0000256" key="1">
    <source>
        <dbReference type="ARBA" id="ARBA00004567"/>
    </source>
</evidence>
<keyword evidence="10" id="KW-1185">Reference proteome</keyword>
<name>A0A316U7M0_9BASI</name>
<dbReference type="AlphaFoldDB" id="A0A316U7M0"/>
<dbReference type="GeneID" id="37016080"/>